<dbReference type="InterPro" id="IPR015505">
    <property type="entry name" value="Coronin"/>
</dbReference>
<evidence type="ECO:0000256" key="10">
    <source>
        <dbReference type="SAM" id="MobiDB-lite"/>
    </source>
</evidence>
<dbReference type="InterPro" id="IPR015943">
    <property type="entry name" value="WD40/YVTN_repeat-like_dom_sf"/>
</dbReference>
<evidence type="ECO:0000256" key="3">
    <source>
        <dbReference type="ARBA" id="ARBA00022490"/>
    </source>
</evidence>
<feature type="domain" description="DUF1899" evidence="11">
    <location>
        <begin position="56"/>
        <end position="120"/>
    </location>
</feature>
<dbReference type="PANTHER" id="PTHR10856:SF20">
    <property type="entry name" value="CORONIN-7"/>
    <property type="match status" value="1"/>
</dbReference>
<comment type="similarity">
    <text evidence="2 9">Belongs to the WD repeat coronin family.</text>
</comment>
<gene>
    <name evidence="12" type="primary">CORO7</name>
</gene>
<protein>
    <recommendedName>
        <fullName evidence="9">Coronin</fullName>
    </recommendedName>
</protein>
<keyword evidence="6" id="KW-0009">Actin-binding</keyword>
<keyword evidence="4 8" id="KW-0853">WD repeat</keyword>
<keyword evidence="3" id="KW-0963">Cytoplasm</keyword>
<evidence type="ECO:0000256" key="5">
    <source>
        <dbReference type="ARBA" id="ARBA00022737"/>
    </source>
</evidence>
<evidence type="ECO:0000256" key="7">
    <source>
        <dbReference type="ARBA" id="ARBA00024838"/>
    </source>
</evidence>
<organism evidence="12 13">
    <name type="scientific">Macaca fascicularis</name>
    <name type="common">Crab-eating macaque</name>
    <name type="synonym">Cynomolgus monkey</name>
    <dbReference type="NCBI Taxonomy" id="9541"/>
    <lineage>
        <taxon>Eukaryota</taxon>
        <taxon>Metazoa</taxon>
        <taxon>Chordata</taxon>
        <taxon>Craniata</taxon>
        <taxon>Vertebrata</taxon>
        <taxon>Euteleostomi</taxon>
        <taxon>Mammalia</taxon>
        <taxon>Eutheria</taxon>
        <taxon>Euarchontoglires</taxon>
        <taxon>Primates</taxon>
        <taxon>Haplorrhini</taxon>
        <taxon>Catarrhini</taxon>
        <taxon>Cercopithecidae</taxon>
        <taxon>Cercopithecinae</taxon>
        <taxon>Macaca</taxon>
    </lineage>
</organism>
<proteinExistence type="inferred from homology"/>
<name>A0A2K5UTS9_MACFA</name>
<dbReference type="Ensembl" id="ENSMFAT00000066391.2">
    <property type="protein sequence ID" value="ENSMFAP00000015862.2"/>
    <property type="gene ID" value="ENSMFAG00000031015.2"/>
</dbReference>
<dbReference type="PANTHER" id="PTHR10856">
    <property type="entry name" value="CORONIN"/>
    <property type="match status" value="1"/>
</dbReference>
<dbReference type="GO" id="GO:0030036">
    <property type="term" value="P:actin cytoskeleton organization"/>
    <property type="evidence" value="ECO:0007669"/>
    <property type="project" value="UniProtKB-ARBA"/>
</dbReference>
<dbReference type="PROSITE" id="PS50082">
    <property type="entry name" value="WD_REPEATS_2"/>
    <property type="match status" value="2"/>
</dbReference>
<evidence type="ECO:0000256" key="9">
    <source>
        <dbReference type="RuleBase" id="RU280818"/>
    </source>
</evidence>
<dbReference type="PROSITE" id="PS00678">
    <property type="entry name" value="WD_REPEATS_1"/>
    <property type="match status" value="1"/>
</dbReference>
<dbReference type="SUPFAM" id="SSF101908">
    <property type="entry name" value="Putative isomerase YbhE"/>
    <property type="match status" value="1"/>
</dbReference>
<evidence type="ECO:0000313" key="12">
    <source>
        <dbReference type="Ensembl" id="ENSMFAP00000015862.2"/>
    </source>
</evidence>
<keyword evidence="13" id="KW-1185">Reference proteome</keyword>
<dbReference type="Pfam" id="PF08953">
    <property type="entry name" value="DUF1899"/>
    <property type="match status" value="1"/>
</dbReference>
<feature type="region of interest" description="Disordered" evidence="10">
    <location>
        <begin position="440"/>
        <end position="502"/>
    </location>
</feature>
<reference evidence="12" key="3">
    <citation type="submission" date="2025-09" db="UniProtKB">
        <authorList>
            <consortium name="Ensembl"/>
        </authorList>
    </citation>
    <scope>IDENTIFICATION</scope>
</reference>
<dbReference type="SMART" id="SM01167">
    <property type="entry name" value="DUF1900"/>
    <property type="match status" value="1"/>
</dbReference>
<dbReference type="Pfam" id="PF00400">
    <property type="entry name" value="WD40"/>
    <property type="match status" value="2"/>
</dbReference>
<evidence type="ECO:0000256" key="6">
    <source>
        <dbReference type="ARBA" id="ARBA00023203"/>
    </source>
</evidence>
<dbReference type="Gene3D" id="2.130.10.10">
    <property type="entry name" value="YVTN repeat-like/Quinoprotein amine dehydrogenase"/>
    <property type="match status" value="1"/>
</dbReference>
<feature type="compositionally biased region" description="Basic and acidic residues" evidence="10">
    <location>
        <begin position="469"/>
        <end position="491"/>
    </location>
</feature>
<sequence length="502" mass="54954">MEPLPDTAQPAVMETPVGDVDASVSTRVTPILPQRHRSGQRGTASSHMVPCPCHPPGPSSKFRHAQGTVLHRDSHITNLKGLNLTTPGESDGFCANKLRVAVPLLSSGGQVAVLELRKPGRLPDTALPTLQNGAAVTDLAWDPFDPHRLAVGKEAQEWGWRDQCLPRALHHPCLPPGHTEKICSLRFHPLAADVLASSSYDLTVRIWDLQAGVDRLKLQGHQDQIFSLAWSPDGQQLATVCKDGRVRIYRPRSGPQPLQEGPGPKGGRGARIVWVCDGRCLLVSGFDSQSERQLLLYEAEALAGGPLAVLGLDVAPSTLLPSYDPDTGLVLLTGKGDTRVFLYELLPESPFFLECNSFTSPDPHKGFVLLPKTECDVREVELMRCLRLRQSSLEPVAFRLPRVRKEFFQDDVFPDTAVSWEPVLSAKAWLQGANGQPWLHSLQPPDMSPVSQAPREAPARRAPSSAQYLEEKSDQQKKEEVGMGESSRAEVTESWLCLTVAP</sequence>
<evidence type="ECO:0000256" key="4">
    <source>
        <dbReference type="ARBA" id="ARBA00022574"/>
    </source>
</evidence>
<feature type="repeat" description="WD" evidence="8">
    <location>
        <begin position="218"/>
        <end position="259"/>
    </location>
</feature>
<feature type="region of interest" description="Disordered" evidence="10">
    <location>
        <begin position="1"/>
        <end position="24"/>
    </location>
</feature>
<dbReference type="FunFam" id="2.130.10.10:FF:000076">
    <property type="entry name" value="Coronin"/>
    <property type="match status" value="1"/>
</dbReference>
<dbReference type="InterPro" id="IPR001680">
    <property type="entry name" value="WD40_rpt"/>
</dbReference>
<dbReference type="GO" id="GO:0005737">
    <property type="term" value="C:cytoplasm"/>
    <property type="evidence" value="ECO:0007669"/>
    <property type="project" value="UniProtKB-SubCell"/>
</dbReference>
<dbReference type="Proteomes" id="UP000233100">
    <property type="component" value="Chromosome 20"/>
</dbReference>
<accession>A0A2K5UTS9</accession>
<keyword evidence="5 9" id="KW-0677">Repeat</keyword>
<dbReference type="AlphaFoldDB" id="A0A2K5UTS9"/>
<reference evidence="12" key="2">
    <citation type="submission" date="2025-08" db="UniProtKB">
        <authorList>
            <consortium name="Ensembl"/>
        </authorList>
    </citation>
    <scope>IDENTIFICATION</scope>
</reference>
<dbReference type="GO" id="GO:0003779">
    <property type="term" value="F:actin binding"/>
    <property type="evidence" value="ECO:0007669"/>
    <property type="project" value="UniProtKB-KW"/>
</dbReference>
<evidence type="ECO:0000313" key="13">
    <source>
        <dbReference type="Proteomes" id="UP000233100"/>
    </source>
</evidence>
<dbReference type="InterPro" id="IPR019775">
    <property type="entry name" value="WD40_repeat_CS"/>
</dbReference>
<evidence type="ECO:0000256" key="8">
    <source>
        <dbReference type="PROSITE-ProRule" id="PRU00221"/>
    </source>
</evidence>
<dbReference type="SMART" id="SM00320">
    <property type="entry name" value="WD40"/>
    <property type="match status" value="2"/>
</dbReference>
<dbReference type="Pfam" id="PF16300">
    <property type="entry name" value="WD40_4"/>
    <property type="match status" value="1"/>
</dbReference>
<dbReference type="GeneTree" id="ENSGT00940000156606"/>
<reference evidence="12 13" key="1">
    <citation type="submission" date="2013-03" db="EMBL/GenBank/DDBJ databases">
        <authorList>
            <person name="Warren W."/>
            <person name="Wilson R.K."/>
        </authorList>
    </citation>
    <scope>NUCLEOTIDE SEQUENCE</scope>
</reference>
<feature type="repeat" description="WD" evidence="8">
    <location>
        <begin position="175"/>
        <end position="212"/>
    </location>
</feature>
<evidence type="ECO:0000259" key="11">
    <source>
        <dbReference type="SMART" id="SM01166"/>
    </source>
</evidence>
<dbReference type="InterPro" id="IPR015048">
    <property type="entry name" value="DUF1899"/>
</dbReference>
<evidence type="ECO:0000256" key="2">
    <source>
        <dbReference type="ARBA" id="ARBA00009482"/>
    </source>
</evidence>
<dbReference type="Bgee" id="ENSMFAG00000031015">
    <property type="expression patterns" value="Expressed in bone marrow and 13 other cell types or tissues"/>
</dbReference>
<comment type="subcellular location">
    <subcellularLocation>
        <location evidence="1">Cytoplasm</location>
    </subcellularLocation>
</comment>
<dbReference type="VEuPathDB" id="HostDB:ENSMFAG00000031015"/>
<dbReference type="SMART" id="SM01166">
    <property type="entry name" value="DUF1899"/>
    <property type="match status" value="1"/>
</dbReference>
<evidence type="ECO:0000256" key="1">
    <source>
        <dbReference type="ARBA" id="ARBA00004496"/>
    </source>
</evidence>
<dbReference type="PROSITE" id="PS50294">
    <property type="entry name" value="WD_REPEATS_REGION"/>
    <property type="match status" value="2"/>
</dbReference>
<comment type="function">
    <text evidence="7">F-actin regulator involved in anterograde Golgi to endosome transport: upon ubiquitination via 'Lys-33'-linked ubiquitin chains by the BCR(KLHL20) E3 ubiquitin ligase complex, interacts with EPS15 and localizes to the trans-Golgi network, where it promotes actin polymerization, thereby facilitating post-Golgi trafficking. May play a role in the maintenance of the Golgi apparatus morphology.</text>
</comment>
<feature type="compositionally biased region" description="Low complexity" evidence="10">
    <location>
        <begin position="451"/>
        <end position="467"/>
    </location>
</feature>